<comment type="similarity">
    <text evidence="9">Belongs to the GGGP/HepGP synthase family. Group II subfamily.</text>
</comment>
<keyword evidence="4 9" id="KW-0460">Magnesium</keyword>
<keyword evidence="11" id="KW-1185">Reference proteome</keyword>
<dbReference type="GO" id="GO:0000107">
    <property type="term" value="F:imidazoleglycerol-phosphate synthase activity"/>
    <property type="evidence" value="ECO:0007669"/>
    <property type="project" value="TreeGrafter"/>
</dbReference>
<evidence type="ECO:0000256" key="4">
    <source>
        <dbReference type="ARBA" id="ARBA00022842"/>
    </source>
</evidence>
<name>A0A429GFR5_9CREN</name>
<accession>A0A429GFR5</accession>
<comment type="pathway">
    <text evidence="9">Membrane lipid metabolism; glycerophospholipid metabolism.</text>
</comment>
<keyword evidence="2 9" id="KW-0808">Transferase</keyword>
<evidence type="ECO:0000256" key="2">
    <source>
        <dbReference type="ARBA" id="ARBA00022679"/>
    </source>
</evidence>
<dbReference type="PANTHER" id="PTHR21235:SF22">
    <property type="entry name" value="GERANYLGERANYLGLYCERYL PHOSPHATE SYNTHASE"/>
    <property type="match status" value="1"/>
</dbReference>
<dbReference type="PANTHER" id="PTHR21235">
    <property type="entry name" value="IMIDAZOLE GLYCEROL PHOSPHATE SYNTHASE SUBUNIT HISF/H IGP SYNTHASE SUBUNIT HISF/H"/>
    <property type="match status" value="1"/>
</dbReference>
<keyword evidence="9" id="KW-0963">Cytoplasm</keyword>
<dbReference type="AlphaFoldDB" id="A0A429GFR5"/>
<comment type="catalytic activity">
    <reaction evidence="8 9">
        <text>sn-glycerol 1-phosphate + (2E,6E,10E)-geranylgeranyl diphosphate = sn-3-O-(geranylgeranyl)glycerol 1-phosphate + diphosphate</text>
        <dbReference type="Rhea" id="RHEA:23404"/>
        <dbReference type="ChEBI" id="CHEBI:33019"/>
        <dbReference type="ChEBI" id="CHEBI:57677"/>
        <dbReference type="ChEBI" id="CHEBI:57685"/>
        <dbReference type="ChEBI" id="CHEBI:58756"/>
        <dbReference type="EC" id="2.5.1.41"/>
    </reaction>
</comment>
<comment type="cofactor">
    <cofactor evidence="9">
        <name>Mg(2+)</name>
        <dbReference type="ChEBI" id="CHEBI:18420"/>
    </cofactor>
</comment>
<feature type="binding site" evidence="9">
    <location>
        <begin position="223"/>
        <end position="224"/>
    </location>
    <ligand>
        <name>sn-glycerol 1-phosphate</name>
        <dbReference type="ChEBI" id="CHEBI:57685"/>
    </ligand>
</feature>
<keyword evidence="7 9" id="KW-1208">Phospholipid metabolism</keyword>
<keyword evidence="1 9" id="KW-0444">Lipid biosynthesis</keyword>
<dbReference type="OrthoDB" id="7409at2157"/>
<proteinExistence type="inferred from homology"/>
<evidence type="ECO:0000313" key="10">
    <source>
        <dbReference type="EMBL" id="RSN72591.1"/>
    </source>
</evidence>
<evidence type="ECO:0000256" key="1">
    <source>
        <dbReference type="ARBA" id="ARBA00022516"/>
    </source>
</evidence>
<evidence type="ECO:0000256" key="9">
    <source>
        <dbReference type="HAMAP-Rule" id="MF_00112"/>
    </source>
</evidence>
<dbReference type="InterPro" id="IPR010946">
    <property type="entry name" value="GGGP_synth"/>
</dbReference>
<sequence>MIEDEIRRRSSEEALLAILIDPFSTEPDKAGKIAYEAEKGGADIILVGGSIGAGAMLDEVVSSIKKSASLPVILFPGNVDGVSGKADAILFMSLLNSSNPYWIIQAQALAAITVKRLGIEAIPTAYLIFEPGHKSAAGWVGWVNPIPRKKPEIALAYSTAAELLGMRWVYLEAGSGAEEPVPVEAVKIVSENTKLGVIVGGGIRSPELAAERAKAGADIIVIGTYVEREENIKEKVEIIKKAISRI</sequence>
<feature type="binding site" evidence="9">
    <location>
        <begin position="201"/>
        <end position="202"/>
    </location>
    <ligand>
        <name>sn-glycerol 1-phosphate</name>
        <dbReference type="ChEBI" id="CHEBI:57685"/>
    </ligand>
</feature>
<evidence type="ECO:0000256" key="8">
    <source>
        <dbReference type="ARBA" id="ARBA00047288"/>
    </source>
</evidence>
<organism evidence="10 11">
    <name type="scientific">Candidatus Methanodesulfokora washburnensis</name>
    <dbReference type="NCBI Taxonomy" id="2478471"/>
    <lineage>
        <taxon>Archaea</taxon>
        <taxon>Thermoproteota</taxon>
        <taxon>Candidatus Korarchaeia</taxon>
        <taxon>Candidatus Korarchaeia incertae sedis</taxon>
        <taxon>Candidatus Methanodesulfokora</taxon>
    </lineage>
</organism>
<dbReference type="InterPro" id="IPR008205">
    <property type="entry name" value="GGGP_HepGP_synthase"/>
</dbReference>
<comment type="function">
    <text evidence="9">Prenyltransferase that catalyzes the transfer of the geranylgeranyl moiety of geranylgeranyl diphosphate (GGPP) to the C3 hydroxyl of sn-glycerol-1-phosphate (G1P). This reaction is the first ether-bond-formation step in the biosynthesis of archaeal membrane lipids.</text>
</comment>
<comment type="subcellular location">
    <subcellularLocation>
        <location evidence="9">Cytoplasm</location>
    </subcellularLocation>
</comment>
<dbReference type="GO" id="GO:0000287">
    <property type="term" value="F:magnesium ion binding"/>
    <property type="evidence" value="ECO:0007669"/>
    <property type="project" value="UniProtKB-UniRule"/>
</dbReference>
<dbReference type="Proteomes" id="UP000277582">
    <property type="component" value="Unassembled WGS sequence"/>
</dbReference>
<dbReference type="Gene3D" id="3.20.20.390">
    <property type="entry name" value="FMN-linked oxidoreductases"/>
    <property type="match status" value="1"/>
</dbReference>
<feature type="binding site" evidence="9">
    <location>
        <begin position="170"/>
        <end position="176"/>
    </location>
    <ligand>
        <name>sn-glycerol 1-phosphate</name>
        <dbReference type="ChEBI" id="CHEBI:57685"/>
    </ligand>
</feature>
<dbReference type="GO" id="GO:0047294">
    <property type="term" value="F:phosphoglycerol geranylgeranyltransferase activity"/>
    <property type="evidence" value="ECO:0007669"/>
    <property type="project" value="UniProtKB-UniRule"/>
</dbReference>
<dbReference type="FunFam" id="3.20.20.390:FF:000001">
    <property type="entry name" value="Heptaprenylglyceryl phosphate synthase"/>
    <property type="match status" value="1"/>
</dbReference>
<dbReference type="NCBIfam" id="NF003198">
    <property type="entry name" value="PRK04169.1-2"/>
    <property type="match status" value="1"/>
</dbReference>
<dbReference type="InterPro" id="IPR038597">
    <property type="entry name" value="GGGP/HepGP_synthase_sf"/>
</dbReference>
<evidence type="ECO:0000313" key="11">
    <source>
        <dbReference type="Proteomes" id="UP000277582"/>
    </source>
</evidence>
<keyword evidence="6 9" id="KW-0594">Phospholipid biosynthesis</keyword>
<dbReference type="GO" id="GO:0005737">
    <property type="term" value="C:cytoplasm"/>
    <property type="evidence" value="ECO:0007669"/>
    <property type="project" value="UniProtKB-SubCell"/>
</dbReference>
<keyword evidence="5 9" id="KW-0443">Lipid metabolism</keyword>
<comment type="caution">
    <text evidence="9">Lacks conserved residue(s) required for the propagation of feature annotation.</text>
</comment>
<dbReference type="SUPFAM" id="SSF51395">
    <property type="entry name" value="FMN-linked oxidoreductases"/>
    <property type="match status" value="1"/>
</dbReference>
<dbReference type="InterPro" id="IPR050064">
    <property type="entry name" value="IGPS_HisA/HisF"/>
</dbReference>
<keyword evidence="3 9" id="KW-0479">Metal-binding</keyword>
<evidence type="ECO:0000256" key="3">
    <source>
        <dbReference type="ARBA" id="ARBA00022723"/>
    </source>
</evidence>
<dbReference type="GO" id="GO:0046474">
    <property type="term" value="P:glycerophospholipid biosynthetic process"/>
    <property type="evidence" value="ECO:0007669"/>
    <property type="project" value="UniProtKB-UniRule"/>
</dbReference>
<dbReference type="EMBL" id="RCOS01000146">
    <property type="protein sequence ID" value="RSN72591.1"/>
    <property type="molecule type" value="Genomic_DNA"/>
</dbReference>
<dbReference type="UniPathway" id="UPA00940"/>
<dbReference type="Pfam" id="PF01884">
    <property type="entry name" value="PcrB"/>
    <property type="match status" value="1"/>
</dbReference>
<dbReference type="HAMAP" id="MF_00112">
    <property type="entry name" value="GGGP_HepGP_synthase"/>
    <property type="match status" value="1"/>
</dbReference>
<protein>
    <recommendedName>
        <fullName evidence="9">Geranylgeranylglyceryl phosphate synthase</fullName>
        <shortName evidence="9">GGGP synthase</shortName>
        <shortName evidence="9">GGGPS</shortName>
        <ecNumber evidence="9">2.5.1.41</ecNumber>
    </recommendedName>
    <alternativeName>
        <fullName evidence="9">(S)-3-O-geranylgeranylglyceryl phosphate synthase</fullName>
    </alternativeName>
    <alternativeName>
        <fullName evidence="9">Phosphoglycerol geranylgeranyltransferase</fullName>
    </alternativeName>
</protein>
<gene>
    <name evidence="10" type="ORF">D6D85_13265</name>
</gene>
<evidence type="ECO:0000256" key="6">
    <source>
        <dbReference type="ARBA" id="ARBA00023209"/>
    </source>
</evidence>
<evidence type="ECO:0000256" key="5">
    <source>
        <dbReference type="ARBA" id="ARBA00023098"/>
    </source>
</evidence>
<dbReference type="NCBIfam" id="TIGR01768">
    <property type="entry name" value="GGGP-family"/>
    <property type="match status" value="1"/>
</dbReference>
<reference evidence="10 11" key="1">
    <citation type="submission" date="2018-10" db="EMBL/GenBank/DDBJ databases">
        <title>Co-occurring genomic capacity for anaerobic methane metabolism and dissimilatory sulfite reduction discovered in the Korarchaeota.</title>
        <authorList>
            <person name="Mckay L.J."/>
            <person name="Dlakic M."/>
            <person name="Fields M.W."/>
            <person name="Delmont T.O."/>
            <person name="Eren A.M."/>
            <person name="Jay Z.J."/>
            <person name="Klingelsmith K.B."/>
            <person name="Rusch D.B."/>
            <person name="Inskeep W.P."/>
        </authorList>
    </citation>
    <scope>NUCLEOTIDE SEQUENCE [LARGE SCALE GENOMIC DNA]</scope>
    <source>
        <strain evidence="10 11">MDKW</strain>
    </source>
</reference>
<evidence type="ECO:0000256" key="7">
    <source>
        <dbReference type="ARBA" id="ARBA00023264"/>
    </source>
</evidence>
<dbReference type="NCBIfam" id="TIGR01769">
    <property type="entry name" value="GGGP"/>
    <property type="match status" value="1"/>
</dbReference>
<dbReference type="RefSeq" id="WP_125672430.1">
    <property type="nucleotide sequence ID" value="NZ_RCOS01000146.1"/>
</dbReference>
<dbReference type="EC" id="2.5.1.41" evidence="9"/>
<comment type="caution">
    <text evidence="10">The sequence shown here is derived from an EMBL/GenBank/DDBJ whole genome shotgun (WGS) entry which is preliminary data.</text>
</comment>
<feature type="binding site" evidence="9">
    <location>
        <position position="50"/>
    </location>
    <ligand>
        <name>Mg(2+)</name>
        <dbReference type="ChEBI" id="CHEBI:18420"/>
    </ligand>
</feature>
<dbReference type="CDD" id="cd02812">
    <property type="entry name" value="PcrB_like"/>
    <property type="match status" value="1"/>
</dbReference>
<feature type="binding site" evidence="9">
    <location>
        <position position="21"/>
    </location>
    <ligand>
        <name>Mg(2+)</name>
        <dbReference type="ChEBI" id="CHEBI:18420"/>
    </ligand>
</feature>